<evidence type="ECO:0000256" key="12">
    <source>
        <dbReference type="ARBA" id="ARBA00023125"/>
    </source>
</evidence>
<organism evidence="18 19">
    <name type="scientific">Lacrimispora celerecrescens</name>
    <dbReference type="NCBI Taxonomy" id="29354"/>
    <lineage>
        <taxon>Bacteria</taxon>
        <taxon>Bacillati</taxon>
        <taxon>Bacillota</taxon>
        <taxon>Clostridia</taxon>
        <taxon>Lachnospirales</taxon>
        <taxon>Lachnospiraceae</taxon>
        <taxon>Lacrimispora</taxon>
    </lineage>
</organism>
<sequence>MTIKEIAQLAGVSISTVSKIVNNKDKNISPETRNRVLKIVKDYHYTPYSMVKNNPEAKTFMFGVLLKSIGKTSQLINGMISAAQKSGYSILIYDSMDSPENELKNITSLCNNHVDGVIWEPVSDASLDGRHYFEEQGIEVCCINSREDPLSYSIDFAGMGYAAAEILIQYGHTKLGCLTKQGSLRSEMVLQGFKKCLFDHSIPYNSSMNLPLEAEGWHNGILTHTPTGIISTHYASALVLLEHLSKLRFHVPSDLSLISLRDDARENIAFPGISSIRIPYFEFGCFVCGRLIEKCEKREEEFSPFLGDFPLENTQSIALPFASHGKKIVVVGSVNIDVTLNVDELPQPGRTVSTSRHSVIPGGKGANQAVGVAKLGNEVSLIGKVGSDYDSNLIYTCMEENQVDVQGLKRDAHRETGKAYIHVQNDGESMITILTGANQNLEPADVISYEKAFEHSGYCLLQTEVPESAIEKAASLAKKYGAENILKPAAMKSIRPSLMKLIDIFVPNRIEAELLCPHIPDVEGKAEEFVKQGAKTVIITLGHSGCYLKDPSFQGYLPASPFPPVDTTGAADAFIAALAAYLSSGYSMEASARIAAYAAGFCVSRQGVIPALIDRNSLETYINRIEPELLKL</sequence>
<comment type="activity regulation">
    <text evidence="15">Activated by a monovalent cation that binds near, but not in, the active site. The most likely occupant of the site in vivo is potassium. Ion binding induces a conformational change that may alter substrate affinity.</text>
</comment>
<dbReference type="PRINTS" id="PR00036">
    <property type="entry name" value="HTHLACI"/>
</dbReference>
<dbReference type="UniPathway" id="UPA00916">
    <property type="reaction ID" value="UER00889"/>
</dbReference>
<keyword evidence="11" id="KW-0805">Transcription regulation</keyword>
<feature type="binding site" evidence="15">
    <location>
        <begin position="363"/>
        <end position="367"/>
    </location>
    <ligand>
        <name>substrate</name>
    </ligand>
</feature>
<dbReference type="InterPro" id="IPR002139">
    <property type="entry name" value="Ribo/fructo_kinase"/>
</dbReference>
<dbReference type="GO" id="GO:0046872">
    <property type="term" value="F:metal ion binding"/>
    <property type="evidence" value="ECO:0007669"/>
    <property type="project" value="UniProtKB-KW"/>
</dbReference>
<comment type="caution">
    <text evidence="15">Lacks conserved residue(s) required for the propagation of feature annotation.</text>
</comment>
<dbReference type="STRING" id="29354.IO98_00325"/>
<dbReference type="PROSITE" id="PS50943">
    <property type="entry name" value="HTH_CROC1"/>
    <property type="match status" value="1"/>
</dbReference>
<keyword evidence="10 15" id="KW-0630">Potassium</keyword>
<comment type="cofactor">
    <cofactor evidence="15">
        <name>Mg(2+)</name>
        <dbReference type="ChEBI" id="CHEBI:18420"/>
    </cofactor>
    <text evidence="15">Requires a divalent cation, most likely magnesium in vivo, as an electrophilic catalyst to aid phosphoryl group transfer. It is the chelate of the metal and the nucleotide that is the actual substrate.</text>
</comment>
<evidence type="ECO:0000256" key="8">
    <source>
        <dbReference type="ARBA" id="ARBA00022840"/>
    </source>
</evidence>
<keyword evidence="7 15" id="KW-0418">Kinase</keyword>
<keyword evidence="14 15" id="KW-0119">Carbohydrate metabolism</keyword>
<protein>
    <recommendedName>
        <fullName evidence="3 15">Ribokinase</fullName>
        <shortName evidence="15">RK</shortName>
        <ecNumber evidence="2 15">2.7.1.15</ecNumber>
    </recommendedName>
</protein>
<keyword evidence="5 15" id="KW-0479">Metal-binding</keyword>
<feature type="binding site" evidence="15">
    <location>
        <begin position="335"/>
        <end position="337"/>
    </location>
    <ligand>
        <name>substrate</name>
    </ligand>
</feature>
<dbReference type="EMBL" id="JPME01000002">
    <property type="protein sequence ID" value="KEZ91664.1"/>
    <property type="molecule type" value="Genomic_DNA"/>
</dbReference>
<feature type="domain" description="HTH lacI-type" evidence="16">
    <location>
        <begin position="1"/>
        <end position="47"/>
    </location>
</feature>
<dbReference type="PROSITE" id="PS00583">
    <property type="entry name" value="PFKB_KINASES_1"/>
    <property type="match status" value="1"/>
</dbReference>
<dbReference type="Proteomes" id="UP000028525">
    <property type="component" value="Unassembled WGS sequence"/>
</dbReference>
<evidence type="ECO:0000259" key="17">
    <source>
        <dbReference type="PROSITE" id="PS50943"/>
    </source>
</evidence>
<evidence type="ECO:0000256" key="1">
    <source>
        <dbReference type="ARBA" id="ARBA00005380"/>
    </source>
</evidence>
<evidence type="ECO:0000256" key="14">
    <source>
        <dbReference type="ARBA" id="ARBA00023277"/>
    </source>
</evidence>
<dbReference type="Pfam" id="PF13377">
    <property type="entry name" value="Peripla_BP_3"/>
    <property type="match status" value="1"/>
</dbReference>
<keyword evidence="6 15" id="KW-0547">Nucleotide-binding</keyword>
<dbReference type="PANTHER" id="PTHR10584">
    <property type="entry name" value="SUGAR KINASE"/>
    <property type="match status" value="1"/>
</dbReference>
<dbReference type="InterPro" id="IPR000843">
    <property type="entry name" value="HTH_LacI"/>
</dbReference>
<dbReference type="GO" id="GO:0019303">
    <property type="term" value="P:D-ribose catabolic process"/>
    <property type="evidence" value="ECO:0007669"/>
    <property type="project" value="UniProtKB-UniRule"/>
</dbReference>
<feature type="binding site" evidence="15">
    <location>
        <position position="572"/>
    </location>
    <ligand>
        <name>substrate</name>
    </ligand>
</feature>
<evidence type="ECO:0000256" key="10">
    <source>
        <dbReference type="ARBA" id="ARBA00022958"/>
    </source>
</evidence>
<comment type="subunit">
    <text evidence="15">Homodimer.</text>
</comment>
<dbReference type="PANTHER" id="PTHR10584:SF166">
    <property type="entry name" value="RIBOKINASE"/>
    <property type="match status" value="1"/>
</dbReference>
<dbReference type="InterPro" id="IPR029056">
    <property type="entry name" value="Ribokinase-like"/>
</dbReference>
<comment type="similarity">
    <text evidence="1">Belongs to the carbohydrate kinase pfkB family.</text>
</comment>
<dbReference type="HAMAP" id="MF_01987">
    <property type="entry name" value="Ribokinase"/>
    <property type="match status" value="1"/>
</dbReference>
<dbReference type="GO" id="GO:0005737">
    <property type="term" value="C:cytoplasm"/>
    <property type="evidence" value="ECO:0007669"/>
    <property type="project" value="UniProtKB-SubCell"/>
</dbReference>
<evidence type="ECO:0000313" key="19">
    <source>
        <dbReference type="Proteomes" id="UP000028525"/>
    </source>
</evidence>
<evidence type="ECO:0000259" key="16">
    <source>
        <dbReference type="PROSITE" id="PS50932"/>
    </source>
</evidence>
<dbReference type="CDD" id="cd01392">
    <property type="entry name" value="HTH_LacI"/>
    <property type="match status" value="1"/>
</dbReference>
<comment type="pathway">
    <text evidence="15">Carbohydrate metabolism; D-ribose degradation; D-ribose 5-phosphate from beta-D-ribopyranose: step 2/2.</text>
</comment>
<dbReference type="Gene3D" id="3.40.50.2300">
    <property type="match status" value="2"/>
</dbReference>
<dbReference type="InterPro" id="IPR001387">
    <property type="entry name" value="Cro/C1-type_HTH"/>
</dbReference>
<keyword evidence="12" id="KW-0238">DNA-binding</keyword>
<keyword evidence="13" id="KW-0804">Transcription</keyword>
<evidence type="ECO:0000256" key="6">
    <source>
        <dbReference type="ARBA" id="ARBA00022741"/>
    </source>
</evidence>
<keyword evidence="9 15" id="KW-0460">Magnesium</keyword>
<dbReference type="EC" id="2.7.1.15" evidence="2 15"/>
<dbReference type="SUPFAM" id="SSF53822">
    <property type="entry name" value="Periplasmic binding protein-like I"/>
    <property type="match status" value="1"/>
</dbReference>
<keyword evidence="4 15" id="KW-0808">Transferase</keyword>
<gene>
    <name evidence="15" type="primary">rbsK</name>
    <name evidence="18" type="ORF">IO98_00325</name>
</gene>
<feature type="binding site" evidence="15">
    <location>
        <position position="566"/>
    </location>
    <ligand>
        <name>K(+)</name>
        <dbReference type="ChEBI" id="CHEBI:29103"/>
    </ligand>
</feature>
<keyword evidence="8 15" id="KW-0067">ATP-binding</keyword>
<keyword evidence="19" id="KW-1185">Reference proteome</keyword>
<reference evidence="18 19" key="1">
    <citation type="submission" date="2014-07" db="EMBL/GenBank/DDBJ databases">
        <title>Draft genome of Clostridium celerecrescens 152B isolated from sediments associated with methane hydrate from Krishna Godavari basin.</title>
        <authorList>
            <person name="Honkalas V.S."/>
            <person name="Dabir A.P."/>
            <person name="Arora P."/>
            <person name="Dhakephalkar P.K."/>
        </authorList>
    </citation>
    <scope>NUCLEOTIDE SEQUENCE [LARGE SCALE GENOMIC DNA]</scope>
    <source>
        <strain evidence="18 19">152B</strain>
    </source>
</reference>
<dbReference type="Pfam" id="PF00356">
    <property type="entry name" value="LacI"/>
    <property type="match status" value="1"/>
</dbReference>
<dbReference type="Gene3D" id="3.40.1190.20">
    <property type="match status" value="1"/>
</dbReference>
<dbReference type="OrthoDB" id="9775849at2"/>
<evidence type="ECO:0000256" key="9">
    <source>
        <dbReference type="ARBA" id="ARBA00022842"/>
    </source>
</evidence>
<dbReference type="InterPro" id="IPR002173">
    <property type="entry name" value="Carboh/pur_kinase_PfkB_CS"/>
</dbReference>
<dbReference type="SMART" id="SM00354">
    <property type="entry name" value="HTH_LACI"/>
    <property type="match status" value="1"/>
</dbReference>
<feature type="binding site" evidence="15">
    <location>
        <position position="602"/>
    </location>
    <ligand>
        <name>K(+)</name>
        <dbReference type="ChEBI" id="CHEBI:29103"/>
    </ligand>
</feature>
<comment type="caution">
    <text evidence="18">The sequence shown here is derived from an EMBL/GenBank/DDBJ whole genome shotgun (WGS) entry which is preliminary data.</text>
</comment>
<dbReference type="PROSITE" id="PS50932">
    <property type="entry name" value="HTH_LACI_2"/>
    <property type="match status" value="1"/>
</dbReference>
<feature type="active site" description="Proton acceptor" evidence="15">
    <location>
        <position position="572"/>
    </location>
</feature>
<dbReference type="Gene3D" id="1.10.260.40">
    <property type="entry name" value="lambda repressor-like DNA-binding domains"/>
    <property type="match status" value="1"/>
</dbReference>
<dbReference type="InterPro" id="IPR011611">
    <property type="entry name" value="PfkB_dom"/>
</dbReference>
<comment type="function">
    <text evidence="15">Catalyzes the phosphorylation of ribose at O-5 in a reaction requiring ATP and magnesium. The resulting D-ribose-5-phosphate can then be used either for sythesis of nucleotides, histidine, and tryptophan, or as a component of the pentose phosphate pathway.</text>
</comment>
<dbReference type="RefSeq" id="WP_038276960.1">
    <property type="nucleotide sequence ID" value="NZ_JPME01000002.1"/>
</dbReference>
<feature type="binding site" evidence="15">
    <location>
        <position position="508"/>
    </location>
    <ligand>
        <name>ATP</name>
        <dbReference type="ChEBI" id="CHEBI:30616"/>
    </ligand>
</feature>
<evidence type="ECO:0000256" key="13">
    <source>
        <dbReference type="ARBA" id="ARBA00023163"/>
    </source>
</evidence>
<evidence type="ECO:0000256" key="3">
    <source>
        <dbReference type="ARBA" id="ARBA00016943"/>
    </source>
</evidence>
<name>A0A084JRT0_9FIRM</name>
<feature type="binding site" evidence="15">
    <location>
        <begin position="540"/>
        <end position="545"/>
    </location>
    <ligand>
        <name>ATP</name>
        <dbReference type="ChEBI" id="CHEBI:30616"/>
    </ligand>
</feature>
<evidence type="ECO:0000256" key="2">
    <source>
        <dbReference type="ARBA" id="ARBA00012035"/>
    </source>
</evidence>
<feature type="domain" description="HTH cro/C1-type" evidence="17">
    <location>
        <begin position="1"/>
        <end position="32"/>
    </location>
</feature>
<evidence type="ECO:0000256" key="5">
    <source>
        <dbReference type="ARBA" id="ARBA00022723"/>
    </source>
</evidence>
<accession>A0A084JRT0</accession>
<feature type="binding site" evidence="15">
    <location>
        <position position="607"/>
    </location>
    <ligand>
        <name>K(+)</name>
        <dbReference type="ChEBI" id="CHEBI:29103"/>
    </ligand>
</feature>
<comment type="catalytic activity">
    <reaction evidence="15">
        <text>D-ribose + ATP = D-ribose 5-phosphate + ADP + H(+)</text>
        <dbReference type="Rhea" id="RHEA:13697"/>
        <dbReference type="ChEBI" id="CHEBI:15378"/>
        <dbReference type="ChEBI" id="CHEBI:30616"/>
        <dbReference type="ChEBI" id="CHEBI:47013"/>
        <dbReference type="ChEBI" id="CHEBI:78346"/>
        <dbReference type="ChEBI" id="CHEBI:456216"/>
        <dbReference type="EC" id="2.7.1.15"/>
    </reaction>
</comment>
<dbReference type="AlphaFoldDB" id="A0A084JRT0"/>
<feature type="binding site" evidence="15">
    <location>
        <position position="605"/>
    </location>
    <ligand>
        <name>K(+)</name>
        <dbReference type="ChEBI" id="CHEBI:29103"/>
    </ligand>
</feature>
<dbReference type="PROSITE" id="PS00356">
    <property type="entry name" value="HTH_LACI_1"/>
    <property type="match status" value="1"/>
</dbReference>
<dbReference type="GO" id="GO:0003677">
    <property type="term" value="F:DNA binding"/>
    <property type="evidence" value="ECO:0007669"/>
    <property type="project" value="UniProtKB-KW"/>
</dbReference>
<comment type="similarity">
    <text evidence="15">Belongs to the carbohydrate kinase PfkB family. Ribokinase subfamily.</text>
</comment>
<evidence type="ECO:0000256" key="4">
    <source>
        <dbReference type="ARBA" id="ARBA00022679"/>
    </source>
</evidence>
<dbReference type="InterPro" id="IPR046335">
    <property type="entry name" value="LacI/GalR-like_sensor"/>
</dbReference>
<evidence type="ECO:0000256" key="15">
    <source>
        <dbReference type="HAMAP-Rule" id="MF_01987"/>
    </source>
</evidence>
<dbReference type="CDD" id="cd06267">
    <property type="entry name" value="PBP1_LacI_sugar_binding-like"/>
    <property type="match status" value="1"/>
</dbReference>
<feature type="binding site" evidence="15">
    <location>
        <position position="568"/>
    </location>
    <ligand>
        <name>K(+)</name>
        <dbReference type="ChEBI" id="CHEBI:29103"/>
    </ligand>
</feature>
<dbReference type="InterPro" id="IPR010982">
    <property type="entry name" value="Lambda_DNA-bd_dom_sf"/>
</dbReference>
<dbReference type="InterPro" id="IPR011877">
    <property type="entry name" value="Ribokinase"/>
</dbReference>
<dbReference type="PRINTS" id="PR00990">
    <property type="entry name" value="RIBOKINASE"/>
</dbReference>
<keyword evidence="15" id="KW-0963">Cytoplasm</keyword>
<dbReference type="GO" id="GO:0005524">
    <property type="term" value="F:ATP binding"/>
    <property type="evidence" value="ECO:0007669"/>
    <property type="project" value="UniProtKB-UniRule"/>
</dbReference>
<dbReference type="CDD" id="cd01174">
    <property type="entry name" value="ribokinase"/>
    <property type="match status" value="1"/>
</dbReference>
<dbReference type="GO" id="GO:0006355">
    <property type="term" value="P:regulation of DNA-templated transcription"/>
    <property type="evidence" value="ECO:0007669"/>
    <property type="project" value="InterPro"/>
</dbReference>
<dbReference type="SUPFAM" id="SSF47413">
    <property type="entry name" value="lambda repressor-like DNA-binding domains"/>
    <property type="match status" value="1"/>
</dbReference>
<feature type="binding site" evidence="15">
    <location>
        <position position="464"/>
    </location>
    <ligand>
        <name>substrate</name>
    </ligand>
</feature>
<evidence type="ECO:0000313" key="18">
    <source>
        <dbReference type="EMBL" id="KEZ91664.1"/>
    </source>
</evidence>
<dbReference type="Pfam" id="PF00294">
    <property type="entry name" value="PfkB"/>
    <property type="match status" value="1"/>
</dbReference>
<dbReference type="GO" id="GO:0004747">
    <property type="term" value="F:ribokinase activity"/>
    <property type="evidence" value="ECO:0007669"/>
    <property type="project" value="UniProtKB-UniRule"/>
</dbReference>
<dbReference type="SUPFAM" id="SSF53613">
    <property type="entry name" value="Ribokinase-like"/>
    <property type="match status" value="1"/>
</dbReference>
<evidence type="ECO:0000256" key="7">
    <source>
        <dbReference type="ARBA" id="ARBA00022777"/>
    </source>
</evidence>
<comment type="subcellular location">
    <subcellularLocation>
        <location evidence="15">Cytoplasm</location>
    </subcellularLocation>
</comment>
<proteinExistence type="inferred from homology"/>
<dbReference type="InterPro" id="IPR028082">
    <property type="entry name" value="Peripla_BP_I"/>
</dbReference>
<evidence type="ECO:0000256" key="11">
    <source>
        <dbReference type="ARBA" id="ARBA00023015"/>
    </source>
</evidence>